<dbReference type="InterPro" id="IPR046956">
    <property type="entry name" value="RLP23-like"/>
</dbReference>
<sequence>MSSPVFLFIILFTMEFAICSYGRNSSFSCVSGERKALLRFKASLSDPSNRLSSWDDYNDCCAWDGVKCDKTTGHVIGLDLRNSNTGDFNMFLQSNQLDSSLLELECLSYLDLSWNKFQLSPIPTFLG</sequence>
<dbReference type="EMBL" id="WHWC01000006">
    <property type="protein sequence ID" value="KAG8381319.1"/>
    <property type="molecule type" value="Genomic_DNA"/>
</dbReference>
<keyword evidence="12" id="KW-1185">Reference proteome</keyword>
<gene>
    <name evidence="11" type="ORF">BUALT_Bualt06G0110100</name>
</gene>
<feature type="chain" id="PRO_5043439976" description="Leucine-rich repeat-containing N-terminal plant-type domain-containing protein" evidence="9">
    <location>
        <begin position="20"/>
        <end position="127"/>
    </location>
</feature>
<accession>A0AAV6XM67</accession>
<organism evidence="11 12">
    <name type="scientific">Buddleja alternifolia</name>
    <dbReference type="NCBI Taxonomy" id="168488"/>
    <lineage>
        <taxon>Eukaryota</taxon>
        <taxon>Viridiplantae</taxon>
        <taxon>Streptophyta</taxon>
        <taxon>Embryophyta</taxon>
        <taxon>Tracheophyta</taxon>
        <taxon>Spermatophyta</taxon>
        <taxon>Magnoliopsida</taxon>
        <taxon>eudicotyledons</taxon>
        <taxon>Gunneridae</taxon>
        <taxon>Pentapetalae</taxon>
        <taxon>asterids</taxon>
        <taxon>lamiids</taxon>
        <taxon>Lamiales</taxon>
        <taxon>Scrophulariaceae</taxon>
        <taxon>Buddlejeae</taxon>
        <taxon>Buddleja</taxon>
    </lineage>
</organism>
<evidence type="ECO:0000256" key="3">
    <source>
        <dbReference type="ARBA" id="ARBA00022692"/>
    </source>
</evidence>
<evidence type="ECO:0000256" key="5">
    <source>
        <dbReference type="ARBA" id="ARBA00022737"/>
    </source>
</evidence>
<evidence type="ECO:0000259" key="10">
    <source>
        <dbReference type="Pfam" id="PF08263"/>
    </source>
</evidence>
<evidence type="ECO:0000313" key="12">
    <source>
        <dbReference type="Proteomes" id="UP000826271"/>
    </source>
</evidence>
<keyword evidence="5" id="KW-0677">Repeat</keyword>
<evidence type="ECO:0000313" key="11">
    <source>
        <dbReference type="EMBL" id="KAG8381319.1"/>
    </source>
</evidence>
<keyword evidence="7" id="KW-0472">Membrane</keyword>
<comment type="caution">
    <text evidence="11">The sequence shown here is derived from an EMBL/GenBank/DDBJ whole genome shotgun (WGS) entry which is preliminary data.</text>
</comment>
<dbReference type="SUPFAM" id="SSF52058">
    <property type="entry name" value="L domain-like"/>
    <property type="match status" value="1"/>
</dbReference>
<evidence type="ECO:0000256" key="2">
    <source>
        <dbReference type="ARBA" id="ARBA00022614"/>
    </source>
</evidence>
<keyword evidence="8" id="KW-0325">Glycoprotein</keyword>
<dbReference type="Gene3D" id="3.80.10.10">
    <property type="entry name" value="Ribonuclease Inhibitor"/>
    <property type="match status" value="1"/>
</dbReference>
<keyword evidence="4 9" id="KW-0732">Signal</keyword>
<dbReference type="InterPro" id="IPR013210">
    <property type="entry name" value="LRR_N_plant-typ"/>
</dbReference>
<dbReference type="PANTHER" id="PTHR48063">
    <property type="entry name" value="LRR RECEPTOR-LIKE KINASE"/>
    <property type="match status" value="1"/>
</dbReference>
<name>A0AAV6XM67_9LAMI</name>
<feature type="domain" description="Leucine-rich repeat-containing N-terminal plant-type" evidence="10">
    <location>
        <begin position="32"/>
        <end position="69"/>
    </location>
</feature>
<dbReference type="Proteomes" id="UP000826271">
    <property type="component" value="Unassembled WGS sequence"/>
</dbReference>
<feature type="signal peptide" evidence="9">
    <location>
        <begin position="1"/>
        <end position="19"/>
    </location>
</feature>
<evidence type="ECO:0000256" key="9">
    <source>
        <dbReference type="SAM" id="SignalP"/>
    </source>
</evidence>
<evidence type="ECO:0000256" key="6">
    <source>
        <dbReference type="ARBA" id="ARBA00022989"/>
    </source>
</evidence>
<reference evidence="11" key="1">
    <citation type="submission" date="2019-10" db="EMBL/GenBank/DDBJ databases">
        <authorList>
            <person name="Zhang R."/>
            <person name="Pan Y."/>
            <person name="Wang J."/>
            <person name="Ma R."/>
            <person name="Yu S."/>
        </authorList>
    </citation>
    <scope>NUCLEOTIDE SEQUENCE</scope>
    <source>
        <strain evidence="11">LA-IB0</strain>
        <tissue evidence="11">Leaf</tissue>
    </source>
</reference>
<evidence type="ECO:0000256" key="8">
    <source>
        <dbReference type="ARBA" id="ARBA00023180"/>
    </source>
</evidence>
<keyword evidence="6" id="KW-1133">Transmembrane helix</keyword>
<proteinExistence type="predicted"/>
<protein>
    <recommendedName>
        <fullName evidence="10">Leucine-rich repeat-containing N-terminal plant-type domain-containing protein</fullName>
    </recommendedName>
</protein>
<dbReference type="InterPro" id="IPR032675">
    <property type="entry name" value="LRR_dom_sf"/>
</dbReference>
<evidence type="ECO:0000256" key="4">
    <source>
        <dbReference type="ARBA" id="ARBA00022729"/>
    </source>
</evidence>
<dbReference type="AlphaFoldDB" id="A0AAV6XM67"/>
<dbReference type="Pfam" id="PF08263">
    <property type="entry name" value="LRRNT_2"/>
    <property type="match status" value="1"/>
</dbReference>
<dbReference type="GO" id="GO:0016020">
    <property type="term" value="C:membrane"/>
    <property type="evidence" value="ECO:0007669"/>
    <property type="project" value="UniProtKB-SubCell"/>
</dbReference>
<keyword evidence="2" id="KW-0433">Leucine-rich repeat</keyword>
<keyword evidence="3" id="KW-0812">Transmembrane</keyword>
<evidence type="ECO:0000256" key="1">
    <source>
        <dbReference type="ARBA" id="ARBA00004479"/>
    </source>
</evidence>
<dbReference type="PANTHER" id="PTHR48063:SF112">
    <property type="entry name" value="RECEPTOR LIKE PROTEIN 30-LIKE"/>
    <property type="match status" value="1"/>
</dbReference>
<evidence type="ECO:0000256" key="7">
    <source>
        <dbReference type="ARBA" id="ARBA00023136"/>
    </source>
</evidence>
<comment type="subcellular location">
    <subcellularLocation>
        <location evidence="1">Membrane</location>
        <topology evidence="1">Single-pass type I membrane protein</topology>
    </subcellularLocation>
</comment>